<gene>
    <name evidence="2" type="ORF">DCCM_0445</name>
</gene>
<reference evidence="3" key="1">
    <citation type="submission" date="2018-02" db="EMBL/GenBank/DDBJ databases">
        <title>Genome sequence of Desulfocucumis palustris strain NAW-5.</title>
        <authorList>
            <person name="Watanabe M."/>
            <person name="Kojima H."/>
            <person name="Fukui M."/>
        </authorList>
    </citation>
    <scope>NUCLEOTIDE SEQUENCE [LARGE SCALE GENOMIC DNA]</scope>
    <source>
        <strain evidence="3">NAW-5</strain>
    </source>
</reference>
<keyword evidence="1" id="KW-1133">Transmembrane helix</keyword>
<evidence type="ECO:0000256" key="1">
    <source>
        <dbReference type="SAM" id="Phobius"/>
    </source>
</evidence>
<protein>
    <submittedName>
        <fullName evidence="2">Uncharacterized protein</fullName>
    </submittedName>
</protein>
<sequence>MPIPQTINIIGFCEVIFSGVYRYINKKVVNCNIRVFRN</sequence>
<dbReference type="EMBL" id="BFAV01000019">
    <property type="protein sequence ID" value="GBF32252.1"/>
    <property type="molecule type" value="Genomic_DNA"/>
</dbReference>
<name>A0A2L2X8C5_9FIRM</name>
<evidence type="ECO:0000313" key="3">
    <source>
        <dbReference type="Proteomes" id="UP000239549"/>
    </source>
</evidence>
<comment type="caution">
    <text evidence="2">The sequence shown here is derived from an EMBL/GenBank/DDBJ whole genome shotgun (WGS) entry which is preliminary data.</text>
</comment>
<evidence type="ECO:0000313" key="2">
    <source>
        <dbReference type="EMBL" id="GBF32252.1"/>
    </source>
</evidence>
<keyword evidence="1" id="KW-0472">Membrane</keyword>
<accession>A0A2L2X8C5</accession>
<keyword evidence="3" id="KW-1185">Reference proteome</keyword>
<keyword evidence="1" id="KW-0812">Transmembrane</keyword>
<dbReference type="AlphaFoldDB" id="A0A2L2X8C5"/>
<dbReference type="Proteomes" id="UP000239549">
    <property type="component" value="Unassembled WGS sequence"/>
</dbReference>
<proteinExistence type="predicted"/>
<organism evidence="2 3">
    <name type="scientific">Desulfocucumis palustris</name>
    <dbReference type="NCBI Taxonomy" id="1898651"/>
    <lineage>
        <taxon>Bacteria</taxon>
        <taxon>Bacillati</taxon>
        <taxon>Bacillota</taxon>
        <taxon>Clostridia</taxon>
        <taxon>Eubacteriales</taxon>
        <taxon>Desulfocucumaceae</taxon>
        <taxon>Desulfocucumis</taxon>
    </lineage>
</organism>
<feature type="transmembrane region" description="Helical" evidence="1">
    <location>
        <begin position="6"/>
        <end position="24"/>
    </location>
</feature>